<comment type="caution">
    <text evidence="1">The sequence shown here is derived from an EMBL/GenBank/DDBJ whole genome shotgun (WGS) entry which is preliminary data.</text>
</comment>
<gene>
    <name evidence="1" type="ORF">NCTC10588_03232</name>
</gene>
<evidence type="ECO:0000313" key="2">
    <source>
        <dbReference type="Proteomes" id="UP000254876"/>
    </source>
</evidence>
<dbReference type="Proteomes" id="UP000254876">
    <property type="component" value="Unassembled WGS sequence"/>
</dbReference>
<protein>
    <submittedName>
        <fullName evidence="1">Uncharacterized protein</fullName>
    </submittedName>
</protein>
<name>A0A7Z7PYA5_9FLAO</name>
<evidence type="ECO:0000313" key="1">
    <source>
        <dbReference type="EMBL" id="STD10536.1"/>
    </source>
</evidence>
<reference evidence="1 2" key="1">
    <citation type="submission" date="2018-06" db="EMBL/GenBank/DDBJ databases">
        <authorList>
            <consortium name="Pathogen Informatics"/>
            <person name="Doyle S."/>
        </authorList>
    </citation>
    <scope>NUCLEOTIDE SEQUENCE [LARGE SCALE GENOMIC DNA]</scope>
    <source>
        <strain evidence="1 2">NCTC10588</strain>
    </source>
</reference>
<dbReference type="EMBL" id="UFYD01000001">
    <property type="protein sequence ID" value="STD10536.1"/>
    <property type="molecule type" value="Genomic_DNA"/>
</dbReference>
<proteinExistence type="predicted"/>
<organism evidence="1 2">
    <name type="scientific">Elizabethkingia anophelis</name>
    <dbReference type="NCBI Taxonomy" id="1117645"/>
    <lineage>
        <taxon>Bacteria</taxon>
        <taxon>Pseudomonadati</taxon>
        <taxon>Bacteroidota</taxon>
        <taxon>Flavobacteriia</taxon>
        <taxon>Flavobacteriales</taxon>
        <taxon>Weeksellaceae</taxon>
        <taxon>Elizabethkingia</taxon>
    </lineage>
</organism>
<sequence>MNRMTIVIITYGDMEKRKILTFFSANSSVSLYCFLEKSFERGIPNPSYPESTK</sequence>
<accession>A0A7Z7PYA5</accession>
<dbReference type="AlphaFoldDB" id="A0A7Z7PYA5"/>